<dbReference type="InterPro" id="IPR058245">
    <property type="entry name" value="NreC/VraR/RcsB-like_REC"/>
</dbReference>
<dbReference type="InterPro" id="IPR051015">
    <property type="entry name" value="EvgA-like"/>
</dbReference>
<dbReference type="AlphaFoldDB" id="A0A7W2ESE4"/>
<organism evidence="6 7">
    <name type="scientific">Rugamonas brunnea</name>
    <dbReference type="NCBI Taxonomy" id="2758569"/>
    <lineage>
        <taxon>Bacteria</taxon>
        <taxon>Pseudomonadati</taxon>
        <taxon>Pseudomonadota</taxon>
        <taxon>Betaproteobacteria</taxon>
        <taxon>Burkholderiales</taxon>
        <taxon>Oxalobacteraceae</taxon>
        <taxon>Telluria group</taxon>
        <taxon>Rugamonas</taxon>
    </lineage>
</organism>
<dbReference type="EMBL" id="JACEZT010000007">
    <property type="protein sequence ID" value="MBA5637764.1"/>
    <property type="molecule type" value="Genomic_DNA"/>
</dbReference>
<gene>
    <name evidence="6" type="ORF">H3H37_11940</name>
</gene>
<dbReference type="InterPro" id="IPR000792">
    <property type="entry name" value="Tscrpt_reg_LuxR_C"/>
</dbReference>
<feature type="domain" description="HTH luxR-type" evidence="4">
    <location>
        <begin position="133"/>
        <end position="198"/>
    </location>
</feature>
<feature type="modified residue" description="4-aspartylphosphate" evidence="3">
    <location>
        <position position="56"/>
    </location>
</feature>
<accession>A0A7W2ESE4</accession>
<dbReference type="PRINTS" id="PR00038">
    <property type="entry name" value="HTHLUXR"/>
</dbReference>
<dbReference type="CDD" id="cd17535">
    <property type="entry name" value="REC_NarL-like"/>
    <property type="match status" value="1"/>
</dbReference>
<evidence type="ECO:0000256" key="1">
    <source>
        <dbReference type="ARBA" id="ARBA00022553"/>
    </source>
</evidence>
<dbReference type="SMART" id="SM00421">
    <property type="entry name" value="HTH_LUXR"/>
    <property type="match status" value="1"/>
</dbReference>
<evidence type="ECO:0000256" key="3">
    <source>
        <dbReference type="PROSITE-ProRule" id="PRU00169"/>
    </source>
</evidence>
<dbReference type="SUPFAM" id="SSF46894">
    <property type="entry name" value="C-terminal effector domain of the bipartite response regulators"/>
    <property type="match status" value="1"/>
</dbReference>
<evidence type="ECO:0000256" key="2">
    <source>
        <dbReference type="ARBA" id="ARBA00023125"/>
    </source>
</evidence>
<dbReference type="Proteomes" id="UP000534388">
    <property type="component" value="Unassembled WGS sequence"/>
</dbReference>
<keyword evidence="7" id="KW-1185">Reference proteome</keyword>
<evidence type="ECO:0000313" key="6">
    <source>
        <dbReference type="EMBL" id="MBA5637764.1"/>
    </source>
</evidence>
<dbReference type="Pfam" id="PF00072">
    <property type="entry name" value="Response_reg"/>
    <property type="match status" value="1"/>
</dbReference>
<dbReference type="CDD" id="cd06170">
    <property type="entry name" value="LuxR_C_like"/>
    <property type="match status" value="1"/>
</dbReference>
<dbReference type="SUPFAM" id="SSF52172">
    <property type="entry name" value="CheY-like"/>
    <property type="match status" value="1"/>
</dbReference>
<dbReference type="GO" id="GO:0006355">
    <property type="term" value="P:regulation of DNA-templated transcription"/>
    <property type="evidence" value="ECO:0007669"/>
    <property type="project" value="InterPro"/>
</dbReference>
<dbReference type="GO" id="GO:0000160">
    <property type="term" value="P:phosphorelay signal transduction system"/>
    <property type="evidence" value="ECO:0007669"/>
    <property type="project" value="InterPro"/>
</dbReference>
<dbReference type="Gene3D" id="3.40.50.2300">
    <property type="match status" value="1"/>
</dbReference>
<evidence type="ECO:0000259" key="4">
    <source>
        <dbReference type="PROSITE" id="PS50043"/>
    </source>
</evidence>
<name>A0A7W2ESE4_9BURK</name>
<dbReference type="PROSITE" id="PS50043">
    <property type="entry name" value="HTH_LUXR_2"/>
    <property type="match status" value="1"/>
</dbReference>
<dbReference type="Pfam" id="PF00196">
    <property type="entry name" value="GerE"/>
    <property type="match status" value="1"/>
</dbReference>
<protein>
    <submittedName>
        <fullName evidence="6">Response regulator transcription factor</fullName>
    </submittedName>
</protein>
<dbReference type="RefSeq" id="WP_182162689.1">
    <property type="nucleotide sequence ID" value="NZ_JACEZT010000007.1"/>
</dbReference>
<dbReference type="SMART" id="SM00448">
    <property type="entry name" value="REC"/>
    <property type="match status" value="1"/>
</dbReference>
<keyword evidence="1 3" id="KW-0597">Phosphoprotein</keyword>
<dbReference type="InterPro" id="IPR001789">
    <property type="entry name" value="Sig_transdc_resp-reg_receiver"/>
</dbReference>
<evidence type="ECO:0000259" key="5">
    <source>
        <dbReference type="PROSITE" id="PS50110"/>
    </source>
</evidence>
<dbReference type="PANTHER" id="PTHR45566">
    <property type="entry name" value="HTH-TYPE TRANSCRIPTIONAL REGULATOR YHJB-RELATED"/>
    <property type="match status" value="1"/>
</dbReference>
<sequence>MNHSFLLIDDHALFRAGLRMTLESAHPGVPVREAATLDEAVHGQRDATAPTVVLLDLQLPGLNGMDGMTLIRHKWPDCAIVVLSADDSPDTARRALEHGALRYISKGEPAASILDGIGAVMRAEPGALAPTASRTAAPRLTPRQCEVLDLLCQGMSNKLIGRRLNLSENTVRGHVQALLALLQVVSRAEAAYAARSRGLVG</sequence>
<keyword evidence="2" id="KW-0238">DNA-binding</keyword>
<proteinExistence type="predicted"/>
<comment type="caution">
    <text evidence="6">The sequence shown here is derived from an EMBL/GenBank/DDBJ whole genome shotgun (WGS) entry which is preliminary data.</text>
</comment>
<evidence type="ECO:0000313" key="7">
    <source>
        <dbReference type="Proteomes" id="UP000534388"/>
    </source>
</evidence>
<dbReference type="GO" id="GO:0003677">
    <property type="term" value="F:DNA binding"/>
    <property type="evidence" value="ECO:0007669"/>
    <property type="project" value="UniProtKB-KW"/>
</dbReference>
<reference evidence="6 7" key="1">
    <citation type="submission" date="2020-07" db="EMBL/GenBank/DDBJ databases">
        <title>Novel species isolated from subtropical streams in China.</title>
        <authorList>
            <person name="Lu H."/>
        </authorList>
    </citation>
    <scope>NUCLEOTIDE SEQUENCE [LARGE SCALE GENOMIC DNA]</scope>
    <source>
        <strain evidence="6 7">LX20W</strain>
    </source>
</reference>
<dbReference type="InterPro" id="IPR011006">
    <property type="entry name" value="CheY-like_superfamily"/>
</dbReference>
<dbReference type="PANTHER" id="PTHR45566:SF2">
    <property type="entry name" value="NARL SUBFAMILY"/>
    <property type="match status" value="1"/>
</dbReference>
<feature type="domain" description="Response regulatory" evidence="5">
    <location>
        <begin position="4"/>
        <end position="121"/>
    </location>
</feature>
<dbReference type="PROSITE" id="PS50110">
    <property type="entry name" value="RESPONSE_REGULATORY"/>
    <property type="match status" value="1"/>
</dbReference>
<dbReference type="InterPro" id="IPR016032">
    <property type="entry name" value="Sig_transdc_resp-reg_C-effctor"/>
</dbReference>